<dbReference type="PANTHER" id="PTHR19308:SF54">
    <property type="entry name" value="START DOMAIN-CONTAINING PROTEIN"/>
    <property type="match status" value="1"/>
</dbReference>
<dbReference type="OrthoDB" id="196858at2759"/>
<feature type="compositionally biased region" description="Low complexity" evidence="1">
    <location>
        <begin position="1081"/>
        <end position="1109"/>
    </location>
</feature>
<feature type="compositionally biased region" description="Gly residues" evidence="1">
    <location>
        <begin position="1559"/>
        <end position="1572"/>
    </location>
</feature>
<accession>A0A4Y7SJL6</accession>
<evidence type="ECO:0000259" key="2">
    <source>
        <dbReference type="PROSITE" id="PS50848"/>
    </source>
</evidence>
<reference evidence="3 4" key="1">
    <citation type="journal article" date="2019" name="Nat. Ecol. Evol.">
        <title>Megaphylogeny resolves global patterns of mushroom evolution.</title>
        <authorList>
            <person name="Varga T."/>
            <person name="Krizsan K."/>
            <person name="Foldi C."/>
            <person name="Dima B."/>
            <person name="Sanchez-Garcia M."/>
            <person name="Sanchez-Ramirez S."/>
            <person name="Szollosi G.J."/>
            <person name="Szarkandi J.G."/>
            <person name="Papp V."/>
            <person name="Albert L."/>
            <person name="Andreopoulos W."/>
            <person name="Angelini C."/>
            <person name="Antonin V."/>
            <person name="Barry K.W."/>
            <person name="Bougher N.L."/>
            <person name="Buchanan P."/>
            <person name="Buyck B."/>
            <person name="Bense V."/>
            <person name="Catcheside P."/>
            <person name="Chovatia M."/>
            <person name="Cooper J."/>
            <person name="Damon W."/>
            <person name="Desjardin D."/>
            <person name="Finy P."/>
            <person name="Geml J."/>
            <person name="Haridas S."/>
            <person name="Hughes K."/>
            <person name="Justo A."/>
            <person name="Karasinski D."/>
            <person name="Kautmanova I."/>
            <person name="Kiss B."/>
            <person name="Kocsube S."/>
            <person name="Kotiranta H."/>
            <person name="LaButti K.M."/>
            <person name="Lechner B.E."/>
            <person name="Liimatainen K."/>
            <person name="Lipzen A."/>
            <person name="Lukacs Z."/>
            <person name="Mihaltcheva S."/>
            <person name="Morgado L.N."/>
            <person name="Niskanen T."/>
            <person name="Noordeloos M.E."/>
            <person name="Ohm R.A."/>
            <person name="Ortiz-Santana B."/>
            <person name="Ovrebo C."/>
            <person name="Racz N."/>
            <person name="Riley R."/>
            <person name="Savchenko A."/>
            <person name="Shiryaev A."/>
            <person name="Soop K."/>
            <person name="Spirin V."/>
            <person name="Szebenyi C."/>
            <person name="Tomsovsky M."/>
            <person name="Tulloss R.E."/>
            <person name="Uehling J."/>
            <person name="Grigoriev I.V."/>
            <person name="Vagvolgyi C."/>
            <person name="Papp T."/>
            <person name="Martin F.M."/>
            <person name="Miettinen O."/>
            <person name="Hibbett D.S."/>
            <person name="Nagy L.G."/>
        </authorList>
    </citation>
    <scope>NUCLEOTIDE SEQUENCE [LARGE SCALE GENOMIC DNA]</scope>
    <source>
        <strain evidence="3 4">FP101781</strain>
    </source>
</reference>
<gene>
    <name evidence="3" type="ORF">FA13DRAFT_1525761</name>
</gene>
<dbReference type="InterPro" id="IPR002913">
    <property type="entry name" value="START_lipid-bd_dom"/>
</dbReference>
<dbReference type="Gene3D" id="3.30.530.20">
    <property type="match status" value="2"/>
</dbReference>
<dbReference type="InterPro" id="IPR051213">
    <property type="entry name" value="START_lipid_transfer"/>
</dbReference>
<feature type="region of interest" description="Disordered" evidence="1">
    <location>
        <begin position="633"/>
        <end position="671"/>
    </location>
</feature>
<feature type="region of interest" description="Disordered" evidence="1">
    <location>
        <begin position="475"/>
        <end position="510"/>
    </location>
</feature>
<name>A0A4Y7SJL6_COPMI</name>
<dbReference type="Proteomes" id="UP000298030">
    <property type="component" value="Unassembled WGS sequence"/>
</dbReference>
<feature type="region of interest" description="Disordered" evidence="1">
    <location>
        <begin position="1547"/>
        <end position="1576"/>
    </location>
</feature>
<dbReference type="InterPro" id="IPR023393">
    <property type="entry name" value="START-like_dom_sf"/>
</dbReference>
<evidence type="ECO:0000313" key="4">
    <source>
        <dbReference type="Proteomes" id="UP000298030"/>
    </source>
</evidence>
<dbReference type="Pfam" id="PF01852">
    <property type="entry name" value="START"/>
    <property type="match status" value="1"/>
</dbReference>
<dbReference type="STRING" id="71717.A0A4Y7SJL6"/>
<feature type="compositionally biased region" description="Low complexity" evidence="1">
    <location>
        <begin position="1291"/>
        <end position="1320"/>
    </location>
</feature>
<dbReference type="SUPFAM" id="SSF55961">
    <property type="entry name" value="Bet v1-like"/>
    <property type="match status" value="2"/>
</dbReference>
<feature type="compositionally biased region" description="Acidic residues" evidence="1">
    <location>
        <begin position="1402"/>
        <end position="1419"/>
    </location>
</feature>
<dbReference type="PANTHER" id="PTHR19308">
    <property type="entry name" value="PHOSPHATIDYLCHOLINE TRANSFER PROTEIN"/>
    <property type="match status" value="1"/>
</dbReference>
<comment type="caution">
    <text evidence="3">The sequence shown here is derived from an EMBL/GenBank/DDBJ whole genome shotgun (WGS) entry which is preliminary data.</text>
</comment>
<evidence type="ECO:0000313" key="3">
    <source>
        <dbReference type="EMBL" id="TEB21952.1"/>
    </source>
</evidence>
<feature type="compositionally biased region" description="Basic and acidic residues" evidence="1">
    <location>
        <begin position="498"/>
        <end position="510"/>
    </location>
</feature>
<organism evidence="3 4">
    <name type="scientific">Coprinellus micaceus</name>
    <name type="common">Glistening ink-cap mushroom</name>
    <name type="synonym">Coprinus micaceus</name>
    <dbReference type="NCBI Taxonomy" id="71717"/>
    <lineage>
        <taxon>Eukaryota</taxon>
        <taxon>Fungi</taxon>
        <taxon>Dikarya</taxon>
        <taxon>Basidiomycota</taxon>
        <taxon>Agaricomycotina</taxon>
        <taxon>Agaricomycetes</taxon>
        <taxon>Agaricomycetidae</taxon>
        <taxon>Agaricales</taxon>
        <taxon>Agaricineae</taxon>
        <taxon>Psathyrellaceae</taxon>
        <taxon>Coprinellus</taxon>
    </lineage>
</organism>
<dbReference type="CDD" id="cd00177">
    <property type="entry name" value="START"/>
    <property type="match status" value="1"/>
</dbReference>
<evidence type="ECO:0000256" key="1">
    <source>
        <dbReference type="SAM" id="MobiDB-lite"/>
    </source>
</evidence>
<feature type="domain" description="START" evidence="2">
    <location>
        <begin position="264"/>
        <end position="432"/>
    </location>
</feature>
<protein>
    <recommendedName>
        <fullName evidence="2">START domain-containing protein</fullName>
    </recommendedName>
</protein>
<proteinExistence type="predicted"/>
<feature type="region of interest" description="Disordered" evidence="1">
    <location>
        <begin position="1291"/>
        <end position="1328"/>
    </location>
</feature>
<feature type="compositionally biased region" description="Polar residues" evidence="1">
    <location>
        <begin position="1110"/>
        <end position="1128"/>
    </location>
</feature>
<dbReference type="EMBL" id="QPFP01000099">
    <property type="protein sequence ID" value="TEB21952.1"/>
    <property type="molecule type" value="Genomic_DNA"/>
</dbReference>
<dbReference type="PROSITE" id="PS50848">
    <property type="entry name" value="START"/>
    <property type="match status" value="1"/>
</dbReference>
<feature type="compositionally biased region" description="Low complexity" evidence="1">
    <location>
        <begin position="475"/>
        <end position="488"/>
    </location>
</feature>
<dbReference type="GO" id="GO:0005737">
    <property type="term" value="C:cytoplasm"/>
    <property type="evidence" value="ECO:0007669"/>
    <property type="project" value="UniProtKB-ARBA"/>
</dbReference>
<keyword evidence="4" id="KW-1185">Reference proteome</keyword>
<feature type="compositionally biased region" description="Polar residues" evidence="1">
    <location>
        <begin position="1150"/>
        <end position="1170"/>
    </location>
</feature>
<feature type="region of interest" description="Disordered" evidence="1">
    <location>
        <begin position="1037"/>
        <end position="1174"/>
    </location>
</feature>
<feature type="region of interest" description="Disordered" evidence="1">
    <location>
        <begin position="1402"/>
        <end position="1422"/>
    </location>
</feature>
<sequence length="1592" mass="170394">MGSSSSTMAQQLSTMALSLFKTVIKRGGRVPKLVGYGNGVSVERIRFQIDREALSVDYAIIPDEHQESDGSPNLNELRENRRLTRSIECVLPSLEGWDVQVSLKASSEETEQLPWSAQAIKANSNFSVIAPPDQLLLRLTHSALLDDHSVLKVKVVIEASGGTRGLRFNGLPKKILDSEQRDPTSYSIPQEILRDITSAADLSFATTSSIATGGSSASGHSSSPGVLTRPYAERKAAAEKSILSRVKRNYIYFSSLLQEPEAKWRRTTEGRGVSITQLDSIDPTLVVYRAEATFVGVGLWDLYGAVTSPGARIQWDKQHEDAVLLEDVNELTELWHVKTKPAWPVNGRDSVVLKTVYKSPTTIHVFAFSADDPHIFPNIPAVEPNVIRTQVDLQGWSIEALSPTTTSLTLLEQSDPKGWTNKTSIPIQMINTLAGIGEFAIKCGGPPIVTRLTGARANEMRYDHEKESFRVEYMAASSRRATPSSSSPPGDPIGEKNSSSKDGGHESSHPTIECEIRCDLDTWASSLDIVVDPPPQTMSCLRRHRLSSEGGGLWLTLTHDCVFVDDERHLVLVRKAPGKEKGLVMVNGSKIQVDVEEIPEQELKALRKKERVKPPRIPLDQPPVVGVVRRRKAEWGDGDDGESQGKGKAGSKDPTGSDGGPVGSTLSSWASAPKISSPLSRLWTYAVDQATTSTQQAVAAITPAGAGGSSLPSATKMPMQYALEALAWTQEFHSSSNFLSSSPADGWTLVSDKGVSVYRKLIPEASAIIPVHKGQKVVEGVSGEELAAIIQEDECRKVWDERFDSIRTLESFGHSCKTMFLTAKGGFPFRDRGFYVATVTARTQVPPAQALSRRSTGEVAEQTGSGAKNAIFVVAASFASDSATALFSSDKHNPYVLPIGRIYVDAWILETLDPYTKENYTIPSTRCTRLVAVDYAGAIPAAVNSMINASLPREILTLESYWKTLNASLPGTRLPSPCVVVAEKKGEDRLASVSWKLRKRDESRVLLEESFAGAALEGGAMGSKVYKAKVFVTLVKQGNGDGKPGPLSVERTPKPPAKRVLSASPRPEGSERTISEHTILGSSVSGPVSPSIASTSAAMSPSATVTTPPEENSLSTSSSVETLRSVRSQDAPLNKMPGTMVLSPKHTPSPKASGTLSPSTSEPTPITRQRSVSSSDVLAGSSSFNHLQYASSYDPSTSMFRKSPVLQALGNGATAANSLGGHVGRGRTMSSAFTPKGEVKPITDLVVGEVVVDDEDVPGWVSDCCEGEMYLKLGSDMGGKLPSLTITGAVTPASVTPSTSTSSTTSSASTLASGPSTTSAKNDEGSAEGKDQFLPLAYSIYTMPASPMHSSSLNTEAGATRHLLRLSLPTAQYKVSTVLDPLTGETRKPPEKPSWLRALEAVDESEDVGEVESEVEGDDAEAKAERVITPKSGRLRGAVIDIQVFPLARVDDDKSKERKKKRLKKVEVNGVEVPVVGEKESLTGLGREELLDDRVSKMPVLLRTPNETEALPEALRLPIAIADDLVDPSVLGGSALTNANVPASTAFLHPDGNRSKDAGGAGVDAGGKGGEVIPGMPVSEYGISSRGWGFGE</sequence>
<dbReference type="GO" id="GO:0008289">
    <property type="term" value="F:lipid binding"/>
    <property type="evidence" value="ECO:0007669"/>
    <property type="project" value="InterPro"/>
</dbReference>